<evidence type="ECO:0000313" key="1">
    <source>
        <dbReference type="EMBL" id="PRH43762.1"/>
    </source>
</evidence>
<gene>
    <name evidence="1" type="ORF">C6T65_03320</name>
</gene>
<name>A0AA44Y575_BURVI</name>
<organism evidence="1 2">
    <name type="scientific">Burkholderia vietnamiensis</name>
    <dbReference type="NCBI Taxonomy" id="60552"/>
    <lineage>
        <taxon>Bacteria</taxon>
        <taxon>Pseudomonadati</taxon>
        <taxon>Pseudomonadota</taxon>
        <taxon>Betaproteobacteria</taxon>
        <taxon>Burkholderiales</taxon>
        <taxon>Burkholderiaceae</taxon>
        <taxon>Burkholderia</taxon>
        <taxon>Burkholderia cepacia complex</taxon>
    </lineage>
</organism>
<reference evidence="1 2" key="1">
    <citation type="submission" date="2018-03" db="EMBL/GenBank/DDBJ databases">
        <authorList>
            <person name="Nguyen K."/>
            <person name="Fouts D."/>
            <person name="Sutton G."/>
        </authorList>
    </citation>
    <scope>NUCLEOTIDE SEQUENCE [LARGE SCALE GENOMIC DNA]</scope>
    <source>
        <strain evidence="1 2">AU3578</strain>
    </source>
</reference>
<protein>
    <submittedName>
        <fullName evidence="1">Uncharacterized protein</fullName>
    </submittedName>
</protein>
<dbReference type="EMBL" id="PVHK01000023">
    <property type="protein sequence ID" value="PRH43762.1"/>
    <property type="molecule type" value="Genomic_DNA"/>
</dbReference>
<evidence type="ECO:0000313" key="2">
    <source>
        <dbReference type="Proteomes" id="UP000237632"/>
    </source>
</evidence>
<comment type="caution">
    <text evidence="1">The sequence shown here is derived from an EMBL/GenBank/DDBJ whole genome shotgun (WGS) entry which is preliminary data.</text>
</comment>
<proteinExistence type="predicted"/>
<dbReference type="Proteomes" id="UP000237632">
    <property type="component" value="Unassembled WGS sequence"/>
</dbReference>
<dbReference type="AlphaFoldDB" id="A0AA44Y575"/>
<accession>A0AA44Y575</accession>
<sequence length="144" mass="16278">MWFSAVRLYRNDQAAQPIRQRLGIPGEQVKVCRFQSIIDSSNHLAVLGLSWRSVVERDANLTEAYFATRDQTEAFAFGFGMWGCDGHPGVACCFTQCPTRPVVLQLRVYTKPFRVIERYSVLMCGGMTGFDFFHHALEENCGCA</sequence>